<protein>
    <submittedName>
        <fullName evidence="1">Uncharacterized protein</fullName>
    </submittedName>
</protein>
<evidence type="ECO:0000313" key="1">
    <source>
        <dbReference type="EMBL" id="CAG6791021.1"/>
    </source>
</evidence>
<accession>A0A8D9FI14</accession>
<dbReference type="AlphaFoldDB" id="A0A8D9FI14"/>
<name>A0A8D9FI14_9HEMI</name>
<sequence>MLTCGGLKMGPKLLVEFLHQEIMPNGLLAYFFQVSDGNRTHVLGIRKQVVVKTSCSYFSKFNPRDKLSQSEEKMFLKNSLLSIHENLAILTGLLCKSLLLSSRMCVP</sequence>
<organism evidence="1">
    <name type="scientific">Cacopsylla melanoneura</name>
    <dbReference type="NCBI Taxonomy" id="428564"/>
    <lineage>
        <taxon>Eukaryota</taxon>
        <taxon>Metazoa</taxon>
        <taxon>Ecdysozoa</taxon>
        <taxon>Arthropoda</taxon>
        <taxon>Hexapoda</taxon>
        <taxon>Insecta</taxon>
        <taxon>Pterygota</taxon>
        <taxon>Neoptera</taxon>
        <taxon>Paraneoptera</taxon>
        <taxon>Hemiptera</taxon>
        <taxon>Sternorrhyncha</taxon>
        <taxon>Psylloidea</taxon>
        <taxon>Psyllidae</taxon>
        <taxon>Psyllinae</taxon>
        <taxon>Cacopsylla</taxon>
    </lineage>
</organism>
<proteinExistence type="predicted"/>
<reference evidence="1" key="1">
    <citation type="submission" date="2021-05" db="EMBL/GenBank/DDBJ databases">
        <authorList>
            <person name="Alioto T."/>
            <person name="Alioto T."/>
            <person name="Gomez Garrido J."/>
        </authorList>
    </citation>
    <scope>NUCLEOTIDE SEQUENCE</scope>
</reference>
<dbReference type="EMBL" id="HBUF01674015">
    <property type="protein sequence ID" value="CAG6791021.1"/>
    <property type="molecule type" value="Transcribed_RNA"/>
</dbReference>